<dbReference type="EMBL" id="JADILY010000171">
    <property type="protein sequence ID" value="MBO8482486.1"/>
    <property type="molecule type" value="Genomic_DNA"/>
</dbReference>
<evidence type="ECO:0000313" key="2">
    <source>
        <dbReference type="Proteomes" id="UP000823772"/>
    </source>
</evidence>
<proteinExistence type="predicted"/>
<accession>A0A9D9J2K2</accession>
<dbReference type="InterPro" id="IPR023198">
    <property type="entry name" value="PGP-like_dom2"/>
</dbReference>
<dbReference type="SUPFAM" id="SSF56784">
    <property type="entry name" value="HAD-like"/>
    <property type="match status" value="1"/>
</dbReference>
<organism evidence="1 2">
    <name type="scientific">Candidatus Merdivivens faecigallinarum</name>
    <dbReference type="NCBI Taxonomy" id="2840871"/>
    <lineage>
        <taxon>Bacteria</taxon>
        <taxon>Pseudomonadati</taxon>
        <taxon>Bacteroidota</taxon>
        <taxon>Bacteroidia</taxon>
        <taxon>Bacteroidales</taxon>
        <taxon>Muribaculaceae</taxon>
        <taxon>Muribaculaceae incertae sedis</taxon>
        <taxon>Candidatus Merdivivens</taxon>
    </lineage>
</organism>
<dbReference type="InterPro" id="IPR006439">
    <property type="entry name" value="HAD-SF_hydro_IA"/>
</dbReference>
<dbReference type="AlphaFoldDB" id="A0A9D9J2K2"/>
<gene>
    <name evidence="1" type="ORF">IAC87_08095</name>
</gene>
<dbReference type="Gene3D" id="1.10.150.240">
    <property type="entry name" value="Putative phosphatase, domain 2"/>
    <property type="match status" value="1"/>
</dbReference>
<dbReference type="CDD" id="cd02603">
    <property type="entry name" value="HAD_sEH-N_like"/>
    <property type="match status" value="1"/>
</dbReference>
<dbReference type="PANTHER" id="PTHR43611:SF3">
    <property type="entry name" value="FLAVIN MONONUCLEOTIDE HYDROLASE 1, CHLOROPLATIC"/>
    <property type="match status" value="1"/>
</dbReference>
<reference evidence="1" key="1">
    <citation type="submission" date="2020-10" db="EMBL/GenBank/DDBJ databases">
        <authorList>
            <person name="Gilroy R."/>
        </authorList>
    </citation>
    <scope>NUCLEOTIDE SEQUENCE</scope>
    <source>
        <strain evidence="1">B3-2255</strain>
    </source>
</reference>
<dbReference type="Gene3D" id="3.40.50.1000">
    <property type="entry name" value="HAD superfamily/HAD-like"/>
    <property type="match status" value="1"/>
</dbReference>
<dbReference type="Proteomes" id="UP000823772">
    <property type="component" value="Unassembled WGS sequence"/>
</dbReference>
<dbReference type="SFLD" id="SFLDG01129">
    <property type="entry name" value="C1.5:_HAD__Beta-PGM__Phosphata"/>
    <property type="match status" value="1"/>
</dbReference>
<dbReference type="Pfam" id="PF00702">
    <property type="entry name" value="Hydrolase"/>
    <property type="match status" value="1"/>
</dbReference>
<dbReference type="NCBIfam" id="TIGR01509">
    <property type="entry name" value="HAD-SF-IA-v3"/>
    <property type="match status" value="1"/>
</dbReference>
<reference evidence="1" key="2">
    <citation type="journal article" date="2021" name="PeerJ">
        <title>Extensive microbial diversity within the chicken gut microbiome revealed by metagenomics and culture.</title>
        <authorList>
            <person name="Gilroy R."/>
            <person name="Ravi A."/>
            <person name="Getino M."/>
            <person name="Pursley I."/>
            <person name="Horton D.L."/>
            <person name="Alikhan N.F."/>
            <person name="Baker D."/>
            <person name="Gharbi K."/>
            <person name="Hall N."/>
            <person name="Watson M."/>
            <person name="Adriaenssens E.M."/>
            <person name="Foster-Nyarko E."/>
            <person name="Jarju S."/>
            <person name="Secka A."/>
            <person name="Antonio M."/>
            <person name="Oren A."/>
            <person name="Chaudhuri R.R."/>
            <person name="La Ragione R."/>
            <person name="Hildebrand F."/>
            <person name="Pallen M.J."/>
        </authorList>
    </citation>
    <scope>NUCLEOTIDE SEQUENCE</scope>
    <source>
        <strain evidence="1">B3-2255</strain>
    </source>
</reference>
<protein>
    <submittedName>
        <fullName evidence="1">HAD family phosphatase</fullName>
    </submittedName>
</protein>
<dbReference type="PANTHER" id="PTHR43611">
    <property type="entry name" value="ALPHA-D-GLUCOSE 1-PHOSPHATE PHOSPHATASE"/>
    <property type="match status" value="1"/>
</dbReference>
<sequence>MKNTIVFDFGGVIADLDIRKAIAAFKSLGIADVEKYLDPYLQSGPFLEIENGKTDIAGFMAMMQELSGRELSFRQVQEAWLAFITSINRGKLDYISELRKRCRTYLLSNTNPFIMDWACSSQFPGGKPLDAYFDKMYFSYRIGLTKPAPEIFRQMIRDSGMIPEETLFVEDGTANILTARRLGFKTYQPANGEDWRNAVTTILENRG</sequence>
<comment type="caution">
    <text evidence="1">The sequence shown here is derived from an EMBL/GenBank/DDBJ whole genome shotgun (WGS) entry which is preliminary data.</text>
</comment>
<evidence type="ECO:0000313" key="1">
    <source>
        <dbReference type="EMBL" id="MBO8482486.1"/>
    </source>
</evidence>
<dbReference type="SFLD" id="SFLDS00003">
    <property type="entry name" value="Haloacid_Dehalogenase"/>
    <property type="match status" value="1"/>
</dbReference>
<name>A0A9D9J2K2_9BACT</name>
<dbReference type="InterPro" id="IPR023214">
    <property type="entry name" value="HAD_sf"/>
</dbReference>
<dbReference type="InterPro" id="IPR036412">
    <property type="entry name" value="HAD-like_sf"/>
</dbReference>
<dbReference type="PRINTS" id="PR00413">
    <property type="entry name" value="HADHALOGNASE"/>
</dbReference>